<evidence type="ECO:0000256" key="5">
    <source>
        <dbReference type="ARBA" id="ARBA00022692"/>
    </source>
</evidence>
<name>A0A4R3VTZ8_9SPHI</name>
<dbReference type="GO" id="GO:0015562">
    <property type="term" value="F:efflux transmembrane transporter activity"/>
    <property type="evidence" value="ECO:0007669"/>
    <property type="project" value="InterPro"/>
</dbReference>
<dbReference type="Gene3D" id="1.20.1600.10">
    <property type="entry name" value="Outer membrane efflux proteins (OEP)"/>
    <property type="match status" value="1"/>
</dbReference>
<organism evidence="10 11">
    <name type="scientific">Sphingobacterium alimentarium</name>
    <dbReference type="NCBI Taxonomy" id="797292"/>
    <lineage>
        <taxon>Bacteria</taxon>
        <taxon>Pseudomonadati</taxon>
        <taxon>Bacteroidota</taxon>
        <taxon>Sphingobacteriia</taxon>
        <taxon>Sphingobacteriales</taxon>
        <taxon>Sphingobacteriaceae</taxon>
        <taxon>Sphingobacterium</taxon>
    </lineage>
</organism>
<keyword evidence="5" id="KW-0812">Transmembrane</keyword>
<dbReference type="GO" id="GO:0009279">
    <property type="term" value="C:cell outer membrane"/>
    <property type="evidence" value="ECO:0007669"/>
    <property type="project" value="UniProtKB-SubCell"/>
</dbReference>
<dbReference type="RefSeq" id="WP_132777399.1">
    <property type="nucleotide sequence ID" value="NZ_SMBZ01000014.1"/>
</dbReference>
<dbReference type="PANTHER" id="PTHR30026:SF20">
    <property type="entry name" value="OUTER MEMBRANE PROTEIN TOLC"/>
    <property type="match status" value="1"/>
</dbReference>
<dbReference type="PANTHER" id="PTHR30026">
    <property type="entry name" value="OUTER MEMBRANE PROTEIN TOLC"/>
    <property type="match status" value="1"/>
</dbReference>
<keyword evidence="9" id="KW-0732">Signal</keyword>
<dbReference type="OrthoDB" id="654853at2"/>
<dbReference type="Pfam" id="PF02321">
    <property type="entry name" value="OEP"/>
    <property type="match status" value="2"/>
</dbReference>
<dbReference type="Proteomes" id="UP000295197">
    <property type="component" value="Unassembled WGS sequence"/>
</dbReference>
<evidence type="ECO:0000256" key="1">
    <source>
        <dbReference type="ARBA" id="ARBA00004442"/>
    </source>
</evidence>
<evidence type="ECO:0000313" key="11">
    <source>
        <dbReference type="Proteomes" id="UP000295197"/>
    </source>
</evidence>
<feature type="signal peptide" evidence="9">
    <location>
        <begin position="1"/>
        <end position="21"/>
    </location>
</feature>
<dbReference type="GO" id="GO:0015288">
    <property type="term" value="F:porin activity"/>
    <property type="evidence" value="ECO:0007669"/>
    <property type="project" value="TreeGrafter"/>
</dbReference>
<comment type="similarity">
    <text evidence="2">Belongs to the outer membrane factor (OMF) (TC 1.B.17) family.</text>
</comment>
<feature type="coiled-coil region" evidence="8">
    <location>
        <begin position="368"/>
        <end position="402"/>
    </location>
</feature>
<reference evidence="10 11" key="1">
    <citation type="submission" date="2019-03" db="EMBL/GenBank/DDBJ databases">
        <title>Genomic Encyclopedia of Type Strains, Phase IV (KMG-IV): sequencing the most valuable type-strain genomes for metagenomic binning, comparative biology and taxonomic classification.</title>
        <authorList>
            <person name="Goeker M."/>
        </authorList>
    </citation>
    <scope>NUCLEOTIDE SEQUENCE [LARGE SCALE GENOMIC DNA]</scope>
    <source>
        <strain evidence="10 11">DSM 22362</strain>
    </source>
</reference>
<evidence type="ECO:0000313" key="10">
    <source>
        <dbReference type="EMBL" id="TCV15222.1"/>
    </source>
</evidence>
<sequence length="462" mass="52263">MKLKFIASISLVWAMSYNSFAQTLKLEDALYRSVEQYDKIKSKQSIVSATEQNTMFQKQHYLPDVTLAAQQSYGTVNMLHGTMYAHGGMASASTSMPLAEQNWNAAFGSLYFANVNWNLFTFGRIKNQVELGGRKEQTAKADLEQEIFQHQIKVSAAYLNLLASQRIKYVQEKNFDRAGVFFEMTDTRAKSGLIPEVDAQLAKAEVSNAKSLQIKSYDRELEFSKQLAVLLGEDFKTYQLDSLYSTTIPLQSLASLNNEVDKHPLLQLQQSKIEESLQSEEILKSNKRPTLSAFGVLQGRGSGFEANYAQDNSAYSSNYLKGVGIDRSNYLLGLSLTWNITNLFRSETKVKEQRFLTQSLQQEFDLFKKELNAQTQMAYSQLNNAKDNFEETKVQLSAAQMAYKQHTALYENGLTTLVDYTQALYSLNRAEIDYEIAQNNVWQALLLLASARGDLGVFIQQQ</sequence>
<dbReference type="EMBL" id="SMBZ01000014">
    <property type="protein sequence ID" value="TCV15222.1"/>
    <property type="molecule type" value="Genomic_DNA"/>
</dbReference>
<proteinExistence type="inferred from homology"/>
<keyword evidence="11" id="KW-1185">Reference proteome</keyword>
<evidence type="ECO:0000256" key="9">
    <source>
        <dbReference type="SAM" id="SignalP"/>
    </source>
</evidence>
<evidence type="ECO:0000256" key="4">
    <source>
        <dbReference type="ARBA" id="ARBA00022452"/>
    </source>
</evidence>
<dbReference type="GO" id="GO:1990281">
    <property type="term" value="C:efflux pump complex"/>
    <property type="evidence" value="ECO:0007669"/>
    <property type="project" value="TreeGrafter"/>
</dbReference>
<keyword evidence="8" id="KW-0175">Coiled coil</keyword>
<keyword evidence="7" id="KW-0998">Cell outer membrane</keyword>
<dbReference type="AlphaFoldDB" id="A0A4R3VTZ8"/>
<comment type="caution">
    <text evidence="10">The sequence shown here is derived from an EMBL/GenBank/DDBJ whole genome shotgun (WGS) entry which is preliminary data.</text>
</comment>
<gene>
    <name evidence="10" type="ORF">EDC17_101458</name>
</gene>
<evidence type="ECO:0000256" key="6">
    <source>
        <dbReference type="ARBA" id="ARBA00023136"/>
    </source>
</evidence>
<evidence type="ECO:0000256" key="2">
    <source>
        <dbReference type="ARBA" id="ARBA00007613"/>
    </source>
</evidence>
<keyword evidence="3" id="KW-0813">Transport</keyword>
<accession>A0A4R3VTZ8</accession>
<keyword evidence="6" id="KW-0472">Membrane</keyword>
<evidence type="ECO:0000256" key="3">
    <source>
        <dbReference type="ARBA" id="ARBA00022448"/>
    </source>
</evidence>
<evidence type="ECO:0000256" key="7">
    <source>
        <dbReference type="ARBA" id="ARBA00023237"/>
    </source>
</evidence>
<evidence type="ECO:0000256" key="8">
    <source>
        <dbReference type="SAM" id="Coils"/>
    </source>
</evidence>
<protein>
    <submittedName>
        <fullName evidence="10">Outer membrane protein TolC</fullName>
    </submittedName>
</protein>
<feature type="chain" id="PRO_5020740684" evidence="9">
    <location>
        <begin position="22"/>
        <end position="462"/>
    </location>
</feature>
<dbReference type="InterPro" id="IPR051906">
    <property type="entry name" value="TolC-like"/>
</dbReference>
<comment type="subcellular location">
    <subcellularLocation>
        <location evidence="1">Cell outer membrane</location>
    </subcellularLocation>
</comment>
<dbReference type="SUPFAM" id="SSF56954">
    <property type="entry name" value="Outer membrane efflux proteins (OEP)"/>
    <property type="match status" value="1"/>
</dbReference>
<dbReference type="InterPro" id="IPR003423">
    <property type="entry name" value="OMP_efflux"/>
</dbReference>
<keyword evidence="4" id="KW-1134">Transmembrane beta strand</keyword>